<name>A0A4Z2FLP7_9TELE</name>
<evidence type="ECO:0000313" key="2">
    <source>
        <dbReference type="EMBL" id="TNN41202.1"/>
    </source>
</evidence>
<evidence type="ECO:0000313" key="3">
    <source>
        <dbReference type="Proteomes" id="UP000314294"/>
    </source>
</evidence>
<feature type="region of interest" description="Disordered" evidence="1">
    <location>
        <begin position="1"/>
        <end position="61"/>
    </location>
</feature>
<keyword evidence="3" id="KW-1185">Reference proteome</keyword>
<dbReference type="Proteomes" id="UP000314294">
    <property type="component" value="Unassembled WGS sequence"/>
</dbReference>
<feature type="region of interest" description="Disordered" evidence="1">
    <location>
        <begin position="247"/>
        <end position="290"/>
    </location>
</feature>
<protein>
    <submittedName>
        <fullName evidence="2">Uncharacterized protein</fullName>
    </submittedName>
</protein>
<organism evidence="2 3">
    <name type="scientific">Liparis tanakae</name>
    <name type="common">Tanaka's snailfish</name>
    <dbReference type="NCBI Taxonomy" id="230148"/>
    <lineage>
        <taxon>Eukaryota</taxon>
        <taxon>Metazoa</taxon>
        <taxon>Chordata</taxon>
        <taxon>Craniata</taxon>
        <taxon>Vertebrata</taxon>
        <taxon>Euteleostomi</taxon>
        <taxon>Actinopterygii</taxon>
        <taxon>Neopterygii</taxon>
        <taxon>Teleostei</taxon>
        <taxon>Neoteleostei</taxon>
        <taxon>Acanthomorphata</taxon>
        <taxon>Eupercaria</taxon>
        <taxon>Perciformes</taxon>
        <taxon>Cottioidei</taxon>
        <taxon>Cottales</taxon>
        <taxon>Liparidae</taxon>
        <taxon>Liparis</taxon>
    </lineage>
</organism>
<proteinExistence type="predicted"/>
<comment type="caution">
    <text evidence="2">The sequence shown here is derived from an EMBL/GenBank/DDBJ whole genome shotgun (WGS) entry which is preliminary data.</text>
</comment>
<dbReference type="EMBL" id="SRLO01001127">
    <property type="protein sequence ID" value="TNN41202.1"/>
    <property type="molecule type" value="Genomic_DNA"/>
</dbReference>
<evidence type="ECO:0000256" key="1">
    <source>
        <dbReference type="SAM" id="MobiDB-lite"/>
    </source>
</evidence>
<gene>
    <name evidence="2" type="ORF">EYF80_048630</name>
</gene>
<sequence>MEEKPPAAGVSEAEEESVCLPTDPAAGAPPPGVGALPPGVGAPPPGVGAAVGAPPPQQLPPHPRWRHAGDADLWHPQVTPSGTDVFRVGGGATAAAVGVWLVAGEQEQVVHVDLTRLPEGVVLLGGNAGRVALSAAHHLEGRGQFKSLRSVCVYLLGPGRLVAAGRLVLVVVQLLLVLRRPLRVLLLLLLLLLLLQRHQVRTLLLQLPLQPLGLPLVLDLLPLVLLHIRARRRRAVYGYTPNQSAPGGGGVGLGGDAANRRAPRKRVVAQATSDISRAGNRRKGNERGGK</sequence>
<accession>A0A4Z2FLP7</accession>
<reference evidence="2 3" key="1">
    <citation type="submission" date="2019-03" db="EMBL/GenBank/DDBJ databases">
        <title>First draft genome of Liparis tanakae, snailfish: a comprehensive survey of snailfish specific genes.</title>
        <authorList>
            <person name="Kim W."/>
            <person name="Song I."/>
            <person name="Jeong J.-H."/>
            <person name="Kim D."/>
            <person name="Kim S."/>
            <person name="Ryu S."/>
            <person name="Song J.Y."/>
            <person name="Lee S.K."/>
        </authorList>
    </citation>
    <scope>NUCLEOTIDE SEQUENCE [LARGE SCALE GENOMIC DNA]</scope>
    <source>
        <tissue evidence="2">Muscle</tissue>
    </source>
</reference>
<dbReference type="AlphaFoldDB" id="A0A4Z2FLP7"/>